<evidence type="ECO:0000313" key="1">
    <source>
        <dbReference type="EMBL" id="ORB06004.1"/>
    </source>
</evidence>
<gene>
    <name evidence="1" type="ORF">BST30_12210</name>
</gene>
<accession>A0A1X0FW23</accession>
<protein>
    <submittedName>
        <fullName evidence="1">Uncharacterized protein</fullName>
    </submittedName>
</protein>
<dbReference type="EMBL" id="MVHW01000011">
    <property type="protein sequence ID" value="ORB06004.1"/>
    <property type="molecule type" value="Genomic_DNA"/>
</dbReference>
<evidence type="ECO:0000313" key="2">
    <source>
        <dbReference type="Proteomes" id="UP000192760"/>
    </source>
</evidence>
<name>A0A1X0FW23_MYCNT</name>
<comment type="caution">
    <text evidence="1">The sequence shown here is derived from an EMBL/GenBank/DDBJ whole genome shotgun (WGS) entry which is preliminary data.</text>
</comment>
<dbReference type="AlphaFoldDB" id="A0A1X0FW23"/>
<reference evidence="1 2" key="1">
    <citation type="submission" date="2017-02" db="EMBL/GenBank/DDBJ databases">
        <title>The new phylogeny of genus Mycobacterium.</title>
        <authorList>
            <person name="Tortoli E."/>
            <person name="Trovato A."/>
            <person name="Cirillo D.M."/>
        </authorList>
    </citation>
    <scope>NUCLEOTIDE SEQUENCE [LARGE SCALE GENOMIC DNA]</scope>
    <source>
        <strain evidence="1 2">DSM 45255</strain>
    </source>
</reference>
<organism evidence="1 2">
    <name type="scientific">Mycobacterium mantenii</name>
    <dbReference type="NCBI Taxonomy" id="560555"/>
    <lineage>
        <taxon>Bacteria</taxon>
        <taxon>Bacillati</taxon>
        <taxon>Actinomycetota</taxon>
        <taxon>Actinomycetes</taxon>
        <taxon>Mycobacteriales</taxon>
        <taxon>Mycobacteriaceae</taxon>
        <taxon>Mycobacterium</taxon>
        <taxon>Mycobacterium avium complex (MAC)</taxon>
    </lineage>
</organism>
<sequence length="137" mass="15980">MSFGTWGFKSPFAHTERFYESHGLDRGRDFRVWWAERRSADDVEPGAKVEDKTARLQADVNRLAAMLNARPIEVGVVLKNDDRNIYIDHDGWYHYDYRERGRQKSAHSWRRMSPRWCCISCAVCTATQRNDRGPVSG</sequence>
<dbReference type="Proteomes" id="UP000192760">
    <property type="component" value="Unassembled WGS sequence"/>
</dbReference>
<proteinExistence type="predicted"/>